<gene>
    <name evidence="3" type="ORF">CCHLO57077_00011525</name>
</gene>
<feature type="signal peptide" evidence="2">
    <location>
        <begin position="1"/>
        <end position="21"/>
    </location>
</feature>
<feature type="region of interest" description="Disordered" evidence="1">
    <location>
        <begin position="40"/>
        <end position="101"/>
    </location>
</feature>
<keyword evidence="2" id="KW-0732">Signal</keyword>
<evidence type="ECO:0000256" key="1">
    <source>
        <dbReference type="SAM" id="MobiDB-lite"/>
    </source>
</evidence>
<comment type="caution">
    <text evidence="3">The sequence shown here is derived from an EMBL/GenBank/DDBJ whole genome shotgun (WGS) entry which is preliminary data.</text>
</comment>
<accession>A0AA35VIW0</accession>
<dbReference type="EMBL" id="CABFNP030001329">
    <property type="protein sequence ID" value="CAI6099733.1"/>
    <property type="molecule type" value="Genomic_DNA"/>
</dbReference>
<reference evidence="3" key="1">
    <citation type="submission" date="2023-01" db="EMBL/GenBank/DDBJ databases">
        <authorList>
            <person name="Piombo E."/>
        </authorList>
    </citation>
    <scope>NUCLEOTIDE SEQUENCE</scope>
</reference>
<keyword evidence="4" id="KW-1185">Reference proteome</keyword>
<sequence>MLSLKGVLAVAIFGAAQVSLAAQNNGGNSVELLEERDANKLNGFGSPSHKRTRIRNKVNGPGAGSRRGPGKQGGRRSPSRNRLFERNGQCEVSSKKGQDCPRSVCPDSACVMGNSRCGFTGETAKKQDCKTKCQCRKAK</sequence>
<evidence type="ECO:0000256" key="2">
    <source>
        <dbReference type="SAM" id="SignalP"/>
    </source>
</evidence>
<protein>
    <submittedName>
        <fullName evidence="3">Uncharacterized protein</fullName>
    </submittedName>
</protein>
<feature type="compositionally biased region" description="Gly residues" evidence="1">
    <location>
        <begin position="61"/>
        <end position="72"/>
    </location>
</feature>
<dbReference type="Proteomes" id="UP001160390">
    <property type="component" value="Unassembled WGS sequence"/>
</dbReference>
<organism evidence="3 4">
    <name type="scientific">Clonostachys chloroleuca</name>
    <dbReference type="NCBI Taxonomy" id="1926264"/>
    <lineage>
        <taxon>Eukaryota</taxon>
        <taxon>Fungi</taxon>
        <taxon>Dikarya</taxon>
        <taxon>Ascomycota</taxon>
        <taxon>Pezizomycotina</taxon>
        <taxon>Sordariomycetes</taxon>
        <taxon>Hypocreomycetidae</taxon>
        <taxon>Hypocreales</taxon>
        <taxon>Bionectriaceae</taxon>
        <taxon>Clonostachys</taxon>
    </lineage>
</organism>
<proteinExistence type="predicted"/>
<evidence type="ECO:0000313" key="3">
    <source>
        <dbReference type="EMBL" id="CAI6099733.1"/>
    </source>
</evidence>
<evidence type="ECO:0000313" key="4">
    <source>
        <dbReference type="Proteomes" id="UP001160390"/>
    </source>
</evidence>
<dbReference type="AlphaFoldDB" id="A0AA35VIW0"/>
<feature type="chain" id="PRO_5041463423" evidence="2">
    <location>
        <begin position="22"/>
        <end position="139"/>
    </location>
</feature>
<name>A0AA35VIW0_9HYPO</name>